<dbReference type="InterPro" id="IPR005182">
    <property type="entry name" value="YdbS-like_PH"/>
</dbReference>
<feature type="compositionally biased region" description="Pro residues" evidence="1">
    <location>
        <begin position="21"/>
        <end position="30"/>
    </location>
</feature>
<keyword evidence="2" id="KW-0472">Membrane</keyword>
<reference evidence="4 5" key="1">
    <citation type="submission" date="2018-11" db="EMBL/GenBank/DDBJ databases">
        <title>Sequencing the genomes of 1000 actinobacteria strains.</title>
        <authorList>
            <person name="Klenk H.-P."/>
        </authorList>
    </citation>
    <scope>NUCLEOTIDE SEQUENCE [LARGE SCALE GENOMIC DNA]</scope>
    <source>
        <strain evidence="4 5">DSM 44254</strain>
    </source>
</reference>
<feature type="region of interest" description="Disordered" evidence="1">
    <location>
        <begin position="1"/>
        <end position="34"/>
    </location>
</feature>
<feature type="transmembrane region" description="Helical" evidence="2">
    <location>
        <begin position="381"/>
        <end position="407"/>
    </location>
</feature>
<feature type="domain" description="YdbS-like PH" evidence="3">
    <location>
        <begin position="86"/>
        <end position="163"/>
    </location>
</feature>
<dbReference type="PANTHER" id="PTHR34473:SF2">
    <property type="entry name" value="UPF0699 TRANSMEMBRANE PROTEIN YDBT"/>
    <property type="match status" value="1"/>
</dbReference>
<keyword evidence="2" id="KW-0812">Transmembrane</keyword>
<accession>A0A3N1D6Y1</accession>
<feature type="region of interest" description="Disordered" evidence="1">
    <location>
        <begin position="503"/>
        <end position="545"/>
    </location>
</feature>
<feature type="transmembrane region" description="Helical" evidence="2">
    <location>
        <begin position="236"/>
        <end position="264"/>
    </location>
</feature>
<sequence>MITGEPGQSPAAEGDGQGRPAPVPPPPPAPDTRRLSPVSCIAGAVRELAALLVVAVSGLLISGFNVAVYFTLAAFGMGLLHQAVRWWSFTYTLYPDRVELRHQLIGRSVKTIPLERIRGVDITASPAHRLLGLAVVRIDAAAGGDEGILDGVARGEAERLRARLLGRGPVVRGAPRPEVIARSEPSWYWYAPLSGAYLLTPFALAGSLLGTLYNLSNEVGLISEGTLSHLGDRVLGFSPVAGVVVALLFVLAMPLASVLVFAWFNWDFQLRAVRDAESGQGALLAERGLVSRRSVTLEKRRIRGVELRDNPLERMLGVVRLTALVTGLGDAEQRGRLLPTAPRPVAEDVIERIAGPFTAPLAAHPPAARTRRISRAVWPPLVLAAAATATGHPWLVGLGLVAAALGVPLGLDRYRQLGHATDGRLLSVRSGSLVRHQEIIENRAVVGWKLRQSVFQRRGGVATLTVAVGAGEGGYAIIDAGEAEAVAFARSVTPAWVTPFLVPSGPGEDAPEASESVQEGLASPDTTKPPDLRSGGPAGSLGAAG</sequence>
<dbReference type="PANTHER" id="PTHR34473">
    <property type="entry name" value="UPF0699 TRANSMEMBRANE PROTEIN YDBS"/>
    <property type="match status" value="1"/>
</dbReference>
<dbReference type="PIRSF" id="PIRSF026631">
    <property type="entry name" value="UCP026631"/>
    <property type="match status" value="1"/>
</dbReference>
<name>A0A3N1D6Y1_9ACTN</name>
<feature type="domain" description="YdbS-like PH" evidence="3">
    <location>
        <begin position="415"/>
        <end position="486"/>
    </location>
</feature>
<dbReference type="OrthoDB" id="4121259at2"/>
<protein>
    <submittedName>
        <fullName evidence="4">Putative membrane protein</fullName>
    </submittedName>
</protein>
<feature type="compositionally biased region" description="Gly residues" evidence="1">
    <location>
        <begin position="536"/>
        <end position="545"/>
    </location>
</feature>
<gene>
    <name evidence="4" type="ORF">EDD29_6961</name>
</gene>
<dbReference type="AlphaFoldDB" id="A0A3N1D6Y1"/>
<evidence type="ECO:0000259" key="3">
    <source>
        <dbReference type="Pfam" id="PF03703"/>
    </source>
</evidence>
<feature type="domain" description="YdbS-like PH" evidence="3">
    <location>
        <begin position="283"/>
        <end position="352"/>
    </location>
</feature>
<comment type="caution">
    <text evidence="4">The sequence shown here is derived from an EMBL/GenBank/DDBJ whole genome shotgun (WGS) entry which is preliminary data.</text>
</comment>
<feature type="transmembrane region" description="Helical" evidence="2">
    <location>
        <begin position="48"/>
        <end position="75"/>
    </location>
</feature>
<dbReference type="Proteomes" id="UP000272400">
    <property type="component" value="Unassembled WGS sequence"/>
</dbReference>
<dbReference type="EMBL" id="RJKE01000001">
    <property type="protein sequence ID" value="ROO89274.1"/>
    <property type="molecule type" value="Genomic_DNA"/>
</dbReference>
<evidence type="ECO:0000313" key="5">
    <source>
        <dbReference type="Proteomes" id="UP000272400"/>
    </source>
</evidence>
<keyword evidence="2" id="KW-1133">Transmembrane helix</keyword>
<evidence type="ECO:0000256" key="2">
    <source>
        <dbReference type="SAM" id="Phobius"/>
    </source>
</evidence>
<keyword evidence="5" id="KW-1185">Reference proteome</keyword>
<feature type="transmembrane region" description="Helical" evidence="2">
    <location>
        <begin position="196"/>
        <end position="216"/>
    </location>
</feature>
<evidence type="ECO:0000256" key="1">
    <source>
        <dbReference type="SAM" id="MobiDB-lite"/>
    </source>
</evidence>
<dbReference type="InterPro" id="IPR014529">
    <property type="entry name" value="UCP026631"/>
</dbReference>
<proteinExistence type="predicted"/>
<evidence type="ECO:0000313" key="4">
    <source>
        <dbReference type="EMBL" id="ROO89274.1"/>
    </source>
</evidence>
<dbReference type="RefSeq" id="WP_123668400.1">
    <property type="nucleotide sequence ID" value="NZ_RJKE01000001.1"/>
</dbReference>
<organism evidence="4 5">
    <name type="scientific">Actinocorallia herbida</name>
    <dbReference type="NCBI Taxonomy" id="58109"/>
    <lineage>
        <taxon>Bacteria</taxon>
        <taxon>Bacillati</taxon>
        <taxon>Actinomycetota</taxon>
        <taxon>Actinomycetes</taxon>
        <taxon>Streptosporangiales</taxon>
        <taxon>Thermomonosporaceae</taxon>
        <taxon>Actinocorallia</taxon>
    </lineage>
</organism>
<dbReference type="Pfam" id="PF03703">
    <property type="entry name" value="bPH_2"/>
    <property type="match status" value="3"/>
</dbReference>